<protein>
    <submittedName>
        <fullName evidence="3">Glutathione S-transferase family protein</fullName>
    </submittedName>
</protein>
<feature type="domain" description="GST N-terminal" evidence="1">
    <location>
        <begin position="1"/>
        <end position="79"/>
    </location>
</feature>
<dbReference type="Gene3D" id="3.40.30.10">
    <property type="entry name" value="Glutaredoxin"/>
    <property type="match status" value="1"/>
</dbReference>
<reference evidence="3 4" key="1">
    <citation type="submission" date="2020-02" db="EMBL/GenBank/DDBJ databases">
        <title>complete genome sequence of Rhodobacteraceae bacterium.</title>
        <authorList>
            <person name="Park J."/>
            <person name="Kim Y.-S."/>
            <person name="Kim K.-H."/>
        </authorList>
    </citation>
    <scope>NUCLEOTIDE SEQUENCE [LARGE SCALE GENOMIC DNA]</scope>
    <source>
        <strain evidence="3 4">RR4-56</strain>
    </source>
</reference>
<keyword evidence="3" id="KW-0808">Transferase</keyword>
<dbReference type="PANTHER" id="PTHR44051">
    <property type="entry name" value="GLUTATHIONE S-TRANSFERASE-RELATED"/>
    <property type="match status" value="1"/>
</dbReference>
<dbReference type="InterPro" id="IPR010987">
    <property type="entry name" value="Glutathione-S-Trfase_C-like"/>
</dbReference>
<dbReference type="SUPFAM" id="SSF52833">
    <property type="entry name" value="Thioredoxin-like"/>
    <property type="match status" value="1"/>
</dbReference>
<dbReference type="PANTHER" id="PTHR44051:SF21">
    <property type="entry name" value="GLUTATHIONE S-TRANSFERASE FAMILY PROTEIN"/>
    <property type="match status" value="1"/>
</dbReference>
<sequence>MYTLYGSPTSRAARVMWMLEEIGALYEVIDAKPHCDAVLALNPSGKIPVLVDTEEGEDQAIFDSTAILLYLAEKHGQLTIPPGAPGRARMLSLVSFAVDDIEQPLWTMVKHGFTLPEEVRAPDAVRPACHYEFARAMQALEAYLGDGPYLMGDAFTVPDIIVGHLGGWAKATRFPVPEGRITDYMTRVRSRPAWRVVAKARAAA</sequence>
<dbReference type="SUPFAM" id="SSF47616">
    <property type="entry name" value="GST C-terminal domain-like"/>
    <property type="match status" value="1"/>
</dbReference>
<dbReference type="PROSITE" id="PS50405">
    <property type="entry name" value="GST_CTER"/>
    <property type="match status" value="1"/>
</dbReference>
<gene>
    <name evidence="3" type="ORF">G5B40_04845</name>
</gene>
<dbReference type="InterPro" id="IPR036282">
    <property type="entry name" value="Glutathione-S-Trfase_C_sf"/>
</dbReference>
<dbReference type="CDD" id="cd03046">
    <property type="entry name" value="GST_N_GTT1_like"/>
    <property type="match status" value="1"/>
</dbReference>
<evidence type="ECO:0000259" key="2">
    <source>
        <dbReference type="PROSITE" id="PS50405"/>
    </source>
</evidence>
<dbReference type="CDD" id="cd03207">
    <property type="entry name" value="GST_C_8"/>
    <property type="match status" value="1"/>
</dbReference>
<accession>A0A7L5BUC3</accession>
<proteinExistence type="predicted"/>
<dbReference type="SFLD" id="SFLDG01150">
    <property type="entry name" value="Main.1:_Beta-like"/>
    <property type="match status" value="1"/>
</dbReference>
<keyword evidence="4" id="KW-1185">Reference proteome</keyword>
<organism evidence="3 4">
    <name type="scientific">Pikeienuella piscinae</name>
    <dbReference type="NCBI Taxonomy" id="2748098"/>
    <lineage>
        <taxon>Bacteria</taxon>
        <taxon>Pseudomonadati</taxon>
        <taxon>Pseudomonadota</taxon>
        <taxon>Alphaproteobacteria</taxon>
        <taxon>Rhodobacterales</taxon>
        <taxon>Paracoccaceae</taxon>
        <taxon>Pikeienuella</taxon>
    </lineage>
</organism>
<dbReference type="InterPro" id="IPR040079">
    <property type="entry name" value="Glutathione_S-Trfase"/>
</dbReference>
<dbReference type="KEGG" id="hdh:G5B40_04845"/>
<name>A0A7L5BUC3_9RHOB</name>
<dbReference type="InterPro" id="IPR004045">
    <property type="entry name" value="Glutathione_S-Trfase_N"/>
</dbReference>
<feature type="domain" description="GST C-terminal" evidence="2">
    <location>
        <begin position="83"/>
        <end position="204"/>
    </location>
</feature>
<dbReference type="SFLD" id="SFLDS00019">
    <property type="entry name" value="Glutathione_Transferase_(cytos"/>
    <property type="match status" value="1"/>
</dbReference>
<evidence type="ECO:0000313" key="4">
    <source>
        <dbReference type="Proteomes" id="UP000503336"/>
    </source>
</evidence>
<dbReference type="EMBL" id="CP049056">
    <property type="protein sequence ID" value="QIE54831.1"/>
    <property type="molecule type" value="Genomic_DNA"/>
</dbReference>
<evidence type="ECO:0000259" key="1">
    <source>
        <dbReference type="PROSITE" id="PS50404"/>
    </source>
</evidence>
<dbReference type="Proteomes" id="UP000503336">
    <property type="component" value="Chromosome"/>
</dbReference>
<dbReference type="Gene3D" id="1.20.1050.10">
    <property type="match status" value="1"/>
</dbReference>
<dbReference type="Pfam" id="PF13410">
    <property type="entry name" value="GST_C_2"/>
    <property type="match status" value="1"/>
</dbReference>
<dbReference type="AlphaFoldDB" id="A0A7L5BUC3"/>
<dbReference type="PROSITE" id="PS50404">
    <property type="entry name" value="GST_NTER"/>
    <property type="match status" value="1"/>
</dbReference>
<dbReference type="InterPro" id="IPR036249">
    <property type="entry name" value="Thioredoxin-like_sf"/>
</dbReference>
<dbReference type="GO" id="GO:0016740">
    <property type="term" value="F:transferase activity"/>
    <property type="evidence" value="ECO:0007669"/>
    <property type="project" value="UniProtKB-KW"/>
</dbReference>
<dbReference type="RefSeq" id="WP_165095745.1">
    <property type="nucleotide sequence ID" value="NZ_CP049056.1"/>
</dbReference>
<evidence type="ECO:0000313" key="3">
    <source>
        <dbReference type="EMBL" id="QIE54831.1"/>
    </source>
</evidence>
<dbReference type="Pfam" id="PF13417">
    <property type="entry name" value="GST_N_3"/>
    <property type="match status" value="1"/>
</dbReference>
<dbReference type="SFLD" id="SFLDG00358">
    <property type="entry name" value="Main_(cytGST)"/>
    <property type="match status" value="1"/>
</dbReference>